<keyword evidence="1" id="KW-1133">Transmembrane helix</keyword>
<evidence type="ECO:0000313" key="2">
    <source>
        <dbReference type="EMBL" id="KAK7388663.1"/>
    </source>
</evidence>
<dbReference type="EMBL" id="JAYMYS010000006">
    <property type="protein sequence ID" value="KAK7388663.1"/>
    <property type="molecule type" value="Genomic_DNA"/>
</dbReference>
<evidence type="ECO:0000256" key="1">
    <source>
        <dbReference type="SAM" id="Phobius"/>
    </source>
</evidence>
<keyword evidence="1" id="KW-0812">Transmembrane</keyword>
<name>A0AAN9XDK8_PSOTE</name>
<gene>
    <name evidence="2" type="ORF">VNO78_23485</name>
</gene>
<dbReference type="AlphaFoldDB" id="A0AAN9XDK8"/>
<sequence length="72" mass="8483">MDKEVIMKKVLCKEIIFLYVLLSSFVLNFGIDKVWRQCCRRTLSLHMVEVWGGTVPWTDTGALRYFGNLWVQ</sequence>
<comment type="caution">
    <text evidence="2">The sequence shown here is derived from an EMBL/GenBank/DDBJ whole genome shotgun (WGS) entry which is preliminary data.</text>
</comment>
<proteinExistence type="predicted"/>
<keyword evidence="1" id="KW-0472">Membrane</keyword>
<dbReference type="Proteomes" id="UP001386955">
    <property type="component" value="Unassembled WGS sequence"/>
</dbReference>
<reference evidence="2 3" key="1">
    <citation type="submission" date="2024-01" db="EMBL/GenBank/DDBJ databases">
        <title>The genomes of 5 underutilized Papilionoideae crops provide insights into root nodulation and disease resistanc.</title>
        <authorList>
            <person name="Jiang F."/>
        </authorList>
    </citation>
    <scope>NUCLEOTIDE SEQUENCE [LARGE SCALE GENOMIC DNA]</scope>
    <source>
        <strain evidence="2">DUOXIRENSHENG_FW03</strain>
        <tissue evidence="2">Leaves</tissue>
    </source>
</reference>
<evidence type="ECO:0000313" key="3">
    <source>
        <dbReference type="Proteomes" id="UP001386955"/>
    </source>
</evidence>
<keyword evidence="3" id="KW-1185">Reference proteome</keyword>
<protein>
    <submittedName>
        <fullName evidence="2">Uncharacterized protein</fullName>
    </submittedName>
</protein>
<organism evidence="2 3">
    <name type="scientific">Psophocarpus tetragonolobus</name>
    <name type="common">Winged bean</name>
    <name type="synonym">Dolichos tetragonolobus</name>
    <dbReference type="NCBI Taxonomy" id="3891"/>
    <lineage>
        <taxon>Eukaryota</taxon>
        <taxon>Viridiplantae</taxon>
        <taxon>Streptophyta</taxon>
        <taxon>Embryophyta</taxon>
        <taxon>Tracheophyta</taxon>
        <taxon>Spermatophyta</taxon>
        <taxon>Magnoliopsida</taxon>
        <taxon>eudicotyledons</taxon>
        <taxon>Gunneridae</taxon>
        <taxon>Pentapetalae</taxon>
        <taxon>rosids</taxon>
        <taxon>fabids</taxon>
        <taxon>Fabales</taxon>
        <taxon>Fabaceae</taxon>
        <taxon>Papilionoideae</taxon>
        <taxon>50 kb inversion clade</taxon>
        <taxon>NPAAA clade</taxon>
        <taxon>indigoferoid/millettioid clade</taxon>
        <taxon>Phaseoleae</taxon>
        <taxon>Psophocarpus</taxon>
    </lineage>
</organism>
<accession>A0AAN9XDK8</accession>
<feature type="transmembrane region" description="Helical" evidence="1">
    <location>
        <begin position="12"/>
        <end position="31"/>
    </location>
</feature>